<dbReference type="NCBIfam" id="TIGR02532">
    <property type="entry name" value="IV_pilin_GFxxxE"/>
    <property type="match status" value="1"/>
</dbReference>
<dbReference type="PATRIC" id="fig|742737.3.peg.447"/>
<keyword evidence="3 6" id="KW-0812">Transmembrane</keyword>
<dbReference type="Gene3D" id="3.30.700.10">
    <property type="entry name" value="Glycoprotein, Type 4 Pilin"/>
    <property type="match status" value="1"/>
</dbReference>
<feature type="transmembrane region" description="Helical" evidence="6">
    <location>
        <begin position="12"/>
        <end position="39"/>
    </location>
</feature>
<dbReference type="PROSITE" id="PS00409">
    <property type="entry name" value="PROKAR_NTER_METHYL"/>
    <property type="match status" value="1"/>
</dbReference>
<dbReference type="HOGENOM" id="CLU_1765547_0_0_9"/>
<evidence type="ECO:0000256" key="2">
    <source>
        <dbReference type="ARBA" id="ARBA00022481"/>
    </source>
</evidence>
<dbReference type="PANTHER" id="PTHR30093:SF44">
    <property type="entry name" value="TYPE II SECRETION SYSTEM CORE PROTEIN G"/>
    <property type="match status" value="1"/>
</dbReference>
<dbReference type="EMBL" id="ADLN01000001">
    <property type="protein sequence ID" value="EHI61995.1"/>
    <property type="molecule type" value="Genomic_DNA"/>
</dbReference>
<dbReference type="OrthoDB" id="1961958at2"/>
<evidence type="ECO:0000256" key="1">
    <source>
        <dbReference type="ARBA" id="ARBA00004167"/>
    </source>
</evidence>
<keyword evidence="5 6" id="KW-0472">Membrane</keyword>
<accession>G5IAA6</accession>
<reference evidence="7 8" key="1">
    <citation type="submission" date="2011-08" db="EMBL/GenBank/DDBJ databases">
        <title>The Genome Sequence of Clostridium hathewayi WAL-18680.</title>
        <authorList>
            <consortium name="The Broad Institute Genome Sequencing Platform"/>
            <person name="Earl A."/>
            <person name="Ward D."/>
            <person name="Feldgarden M."/>
            <person name="Gevers D."/>
            <person name="Finegold S.M."/>
            <person name="Summanen P.H."/>
            <person name="Molitoris D.R."/>
            <person name="Song M."/>
            <person name="Daigneault M."/>
            <person name="Allen-Vercoe E."/>
            <person name="Young S.K."/>
            <person name="Zeng Q."/>
            <person name="Gargeya S."/>
            <person name="Fitzgerald M."/>
            <person name="Haas B."/>
            <person name="Abouelleil A."/>
            <person name="Alvarado L."/>
            <person name="Arachchi H.M."/>
            <person name="Berlin A."/>
            <person name="Brown A."/>
            <person name="Chapman S.B."/>
            <person name="Chen Z."/>
            <person name="Dunbar C."/>
            <person name="Freedman E."/>
            <person name="Gearin G."/>
            <person name="Gellesch M."/>
            <person name="Goldberg J."/>
            <person name="Griggs A."/>
            <person name="Gujja S."/>
            <person name="Heiman D."/>
            <person name="Howarth C."/>
            <person name="Larson L."/>
            <person name="Lui A."/>
            <person name="MacDonald P.J.P."/>
            <person name="Montmayeur A."/>
            <person name="Murphy C."/>
            <person name="Neiman D."/>
            <person name="Pearson M."/>
            <person name="Priest M."/>
            <person name="Roberts A."/>
            <person name="Saif S."/>
            <person name="Shea T."/>
            <person name="Shenoy N."/>
            <person name="Sisk P."/>
            <person name="Stolte C."/>
            <person name="Sykes S."/>
            <person name="Wortman J."/>
            <person name="Nusbaum C."/>
            <person name="Birren B."/>
        </authorList>
    </citation>
    <scope>NUCLEOTIDE SEQUENCE [LARGE SCALE GENOMIC DNA]</scope>
    <source>
        <strain evidence="7 8">WAL-18680</strain>
    </source>
</reference>
<keyword evidence="4 6" id="KW-1133">Transmembrane helix</keyword>
<dbReference type="RefSeq" id="WP_006778428.1">
    <property type="nucleotide sequence ID" value="NZ_CP040506.1"/>
</dbReference>
<evidence type="ECO:0000313" key="7">
    <source>
        <dbReference type="EMBL" id="EHI61995.1"/>
    </source>
</evidence>
<protein>
    <recommendedName>
        <fullName evidence="9">Prepilin-type N-terminal cleavage/methylation domain-containing protein</fullName>
    </recommendedName>
</protein>
<evidence type="ECO:0008006" key="9">
    <source>
        <dbReference type="Google" id="ProtNLM"/>
    </source>
</evidence>
<dbReference type="AlphaFoldDB" id="G5IAA6"/>
<comment type="caution">
    <text evidence="7">The sequence shown here is derived from an EMBL/GenBank/DDBJ whole genome shotgun (WGS) entry which is preliminary data.</text>
</comment>
<dbReference type="InterPro" id="IPR045584">
    <property type="entry name" value="Pilin-like"/>
</dbReference>
<comment type="subcellular location">
    <subcellularLocation>
        <location evidence="1">Membrane</location>
        <topology evidence="1">Single-pass membrane protein</topology>
    </subcellularLocation>
</comment>
<dbReference type="Pfam" id="PF07963">
    <property type="entry name" value="N_methyl"/>
    <property type="match status" value="1"/>
</dbReference>
<proteinExistence type="predicted"/>
<organism evidence="7 8">
    <name type="scientific">Hungatella hathewayi WAL-18680</name>
    <dbReference type="NCBI Taxonomy" id="742737"/>
    <lineage>
        <taxon>Bacteria</taxon>
        <taxon>Bacillati</taxon>
        <taxon>Bacillota</taxon>
        <taxon>Clostridia</taxon>
        <taxon>Lachnospirales</taxon>
        <taxon>Lachnospiraceae</taxon>
        <taxon>Hungatella</taxon>
    </lineage>
</organism>
<evidence type="ECO:0000256" key="6">
    <source>
        <dbReference type="SAM" id="Phobius"/>
    </source>
</evidence>
<dbReference type="InterPro" id="IPR012902">
    <property type="entry name" value="N_methyl_site"/>
</dbReference>
<sequence length="147" mass="16041">MKQKKKMGRGGFTLVEVLVVMAIIAILAAITVPSFAGYIDKAKEETYLSEARNVATGVQIFITEQYAAGTLDRKNINKSLLEYPLGEPEHALTEVLRGSYTNGAQIAGISYSETGDFYGITYDVEGYRVEITPGEPAVITKINSKKN</sequence>
<gene>
    <name evidence="7" type="ORF">HMPREF9473_00446</name>
</gene>
<evidence type="ECO:0000256" key="3">
    <source>
        <dbReference type="ARBA" id="ARBA00022692"/>
    </source>
</evidence>
<dbReference type="SUPFAM" id="SSF54523">
    <property type="entry name" value="Pili subunits"/>
    <property type="match status" value="1"/>
</dbReference>
<keyword evidence="2" id="KW-0488">Methylation</keyword>
<name>G5IAA6_9FIRM</name>
<dbReference type="GO" id="GO:0016020">
    <property type="term" value="C:membrane"/>
    <property type="evidence" value="ECO:0007669"/>
    <property type="project" value="UniProtKB-SubCell"/>
</dbReference>
<evidence type="ECO:0000256" key="5">
    <source>
        <dbReference type="ARBA" id="ARBA00023136"/>
    </source>
</evidence>
<evidence type="ECO:0000313" key="8">
    <source>
        <dbReference type="Proteomes" id="UP000005384"/>
    </source>
</evidence>
<keyword evidence="8" id="KW-1185">Reference proteome</keyword>
<dbReference type="PANTHER" id="PTHR30093">
    <property type="entry name" value="GENERAL SECRETION PATHWAY PROTEIN G"/>
    <property type="match status" value="1"/>
</dbReference>
<evidence type="ECO:0000256" key="4">
    <source>
        <dbReference type="ARBA" id="ARBA00022989"/>
    </source>
</evidence>
<dbReference type="Proteomes" id="UP000005384">
    <property type="component" value="Unassembled WGS sequence"/>
</dbReference>